<keyword evidence="4" id="KW-1185">Reference proteome</keyword>
<dbReference type="HOGENOM" id="CLU_013446_4_0_0"/>
<dbReference type="STRING" id="401053.AciPR4_4210"/>
<name>E8V664_TERSS</name>
<dbReference type="GO" id="GO:0016887">
    <property type="term" value="F:ATP hydrolysis activity"/>
    <property type="evidence" value="ECO:0007669"/>
    <property type="project" value="InterPro"/>
</dbReference>
<proteinExistence type="inferred from homology"/>
<dbReference type="InterPro" id="IPR003593">
    <property type="entry name" value="AAA+_ATPase"/>
</dbReference>
<evidence type="ECO:0000313" key="4">
    <source>
        <dbReference type="Proteomes" id="UP000006844"/>
    </source>
</evidence>
<dbReference type="NCBIfam" id="TIGR01420">
    <property type="entry name" value="pilT_fam"/>
    <property type="match status" value="1"/>
</dbReference>
<dbReference type="PROSITE" id="PS00662">
    <property type="entry name" value="T2SP_E"/>
    <property type="match status" value="1"/>
</dbReference>
<dbReference type="RefSeq" id="WP_013570685.1">
    <property type="nucleotide sequence ID" value="NC_014963.1"/>
</dbReference>
<comment type="similarity">
    <text evidence="1">Belongs to the GSP E family.</text>
</comment>
<dbReference type="SUPFAM" id="SSF52540">
    <property type="entry name" value="P-loop containing nucleoside triphosphate hydrolases"/>
    <property type="match status" value="1"/>
</dbReference>
<dbReference type="eggNOG" id="COG2805">
    <property type="taxonomic scope" value="Bacteria"/>
</dbReference>
<dbReference type="Proteomes" id="UP000006844">
    <property type="component" value="Chromosome"/>
</dbReference>
<dbReference type="Pfam" id="PF00437">
    <property type="entry name" value="T2SSE"/>
    <property type="match status" value="1"/>
</dbReference>
<dbReference type="PANTHER" id="PTHR30486">
    <property type="entry name" value="TWITCHING MOTILITY PROTEIN PILT"/>
    <property type="match status" value="1"/>
</dbReference>
<organism evidence="3 4">
    <name type="scientific">Terriglobus saanensis (strain ATCC BAA-1853 / DSM 23119 / SP1PR4)</name>
    <dbReference type="NCBI Taxonomy" id="401053"/>
    <lineage>
        <taxon>Bacteria</taxon>
        <taxon>Pseudomonadati</taxon>
        <taxon>Acidobacteriota</taxon>
        <taxon>Terriglobia</taxon>
        <taxon>Terriglobales</taxon>
        <taxon>Acidobacteriaceae</taxon>
        <taxon>Terriglobus</taxon>
    </lineage>
</organism>
<dbReference type="Gene3D" id="3.40.50.300">
    <property type="entry name" value="P-loop containing nucleotide triphosphate hydrolases"/>
    <property type="match status" value="1"/>
</dbReference>
<protein>
    <submittedName>
        <fullName evidence="3">Twitching motility protein</fullName>
    </submittedName>
</protein>
<dbReference type="OrthoDB" id="9808272at2"/>
<gene>
    <name evidence="3" type="ordered locus">AciPR4_4210</name>
</gene>
<dbReference type="AlphaFoldDB" id="E8V664"/>
<dbReference type="GO" id="GO:0005524">
    <property type="term" value="F:ATP binding"/>
    <property type="evidence" value="ECO:0007669"/>
    <property type="project" value="InterPro"/>
</dbReference>
<dbReference type="InterPro" id="IPR050921">
    <property type="entry name" value="T4SS_GSP_E_ATPase"/>
</dbReference>
<dbReference type="InterPro" id="IPR001482">
    <property type="entry name" value="T2SS/T4SS_dom"/>
</dbReference>
<evidence type="ECO:0000256" key="1">
    <source>
        <dbReference type="ARBA" id="ARBA00006611"/>
    </source>
</evidence>
<evidence type="ECO:0000259" key="2">
    <source>
        <dbReference type="PROSITE" id="PS00662"/>
    </source>
</evidence>
<feature type="domain" description="Bacterial type II secretion system protein E" evidence="2">
    <location>
        <begin position="222"/>
        <end position="236"/>
    </location>
</feature>
<evidence type="ECO:0000313" key="3">
    <source>
        <dbReference type="EMBL" id="ADV84955.1"/>
    </source>
</evidence>
<dbReference type="KEGG" id="tsa:AciPR4_4210"/>
<dbReference type="InterPro" id="IPR006321">
    <property type="entry name" value="PilT/PilU"/>
</dbReference>
<dbReference type="InterPro" id="IPR027417">
    <property type="entry name" value="P-loop_NTPase"/>
</dbReference>
<dbReference type="Gene3D" id="3.30.450.90">
    <property type="match status" value="1"/>
</dbReference>
<sequence>MSTYENDLSRLVEELNRSVPSEAVRAKSASFHTVVAEAAKEGASDLLLIAGSAPILRIQGGLHPAKSSSPLTDGQIRDMLLPLLSPAQSERLERQRAIDLSLLRPPTGRLRANLHYQRGSLAASIRLLPAEIPTLESLHLPTSLAMLAERRQGLVLLTGPTGCGKSSTMAALVERMNARRRDHIITIEDPIEYQHTNRNSIVEQIQVGQDTPSFAEAVRAVLRQNPDVIVVGEMRDRDTIAAALTAAETGHLVLSSIHTNDAAQTISRILDSFPLNDQSQVRQQLSLALLAVVAQQLVPGIGGGRFPATEIMVATSAIRNLIRTGADHQIRSHITSGREEGMLTMEQSLADLVRARRITPETAVAHCYNRGEMNSLLGASLL</sequence>
<dbReference type="CDD" id="cd01131">
    <property type="entry name" value="PilT"/>
    <property type="match status" value="1"/>
</dbReference>
<dbReference type="EMBL" id="CP002467">
    <property type="protein sequence ID" value="ADV84955.1"/>
    <property type="molecule type" value="Genomic_DNA"/>
</dbReference>
<dbReference type="SMART" id="SM00382">
    <property type="entry name" value="AAA"/>
    <property type="match status" value="1"/>
</dbReference>
<reference evidence="3 4" key="1">
    <citation type="journal article" date="2012" name="Stand. Genomic Sci.">
        <title>Complete genome sequence of Terriglobus saanensis type strain SP1PR4(T), an Acidobacteria from tundra soil.</title>
        <authorList>
            <person name="Rawat S.R."/>
            <person name="Mannisto M.K."/>
            <person name="Starovoytov V."/>
            <person name="Goodwin L."/>
            <person name="Nolan M."/>
            <person name="Hauser L."/>
            <person name="Land M."/>
            <person name="Davenport K.W."/>
            <person name="Woyke T."/>
            <person name="Haggblom M.M."/>
        </authorList>
    </citation>
    <scope>NUCLEOTIDE SEQUENCE</scope>
    <source>
        <strain evidence="4">ATCC BAA-1853 / DSM 23119 / SP1PR4</strain>
    </source>
</reference>
<accession>E8V664</accession>